<sequence length="305" mass="33322">MAQLPPKVPNISTNWPNFGHQRAPSMGNFFPPAVTSSAPSPAAYSSWVDEFLDFSATKRGAHRRSASDSIAFLEVPMIANVEDCHRNEGGPRSSRLQEFDRLDDDQLMSMFSDDVPPAAASAPASSSNPSTPSDHNSINDEKTGPGSAAAEPQSQEVQSTCKSEPGRASEAVPAPAAETIVDPKRVKRILANRQSAQRSRVRKLQYISELERNVSSLQTEVSALSPRVAFLDHQRSVLTMGNSALKQRIAALAQDKIFKDAHQEALKREIDRLRQVYQQQSFKKMGPAATHASEPTSCADKELRS</sequence>
<dbReference type="InterPro" id="IPR046347">
    <property type="entry name" value="bZIP_sf"/>
</dbReference>
<dbReference type="Pfam" id="PF00170">
    <property type="entry name" value="bZIP_1"/>
    <property type="match status" value="1"/>
</dbReference>
<dbReference type="InterPro" id="IPR044759">
    <property type="entry name" value="bZIP_RF2"/>
</dbReference>
<organism evidence="7 8">
    <name type="scientific">Spirodela intermedia</name>
    <name type="common">Intermediate duckweed</name>
    <dbReference type="NCBI Taxonomy" id="51605"/>
    <lineage>
        <taxon>Eukaryota</taxon>
        <taxon>Viridiplantae</taxon>
        <taxon>Streptophyta</taxon>
        <taxon>Embryophyta</taxon>
        <taxon>Tracheophyta</taxon>
        <taxon>Spermatophyta</taxon>
        <taxon>Magnoliopsida</taxon>
        <taxon>Liliopsida</taxon>
        <taxon>Araceae</taxon>
        <taxon>Lemnoideae</taxon>
        <taxon>Spirodela</taxon>
    </lineage>
</organism>
<accession>A0A7I8L033</accession>
<dbReference type="EMBL" id="LR743596">
    <property type="protein sequence ID" value="CAA2626497.1"/>
    <property type="molecule type" value="Genomic_DNA"/>
</dbReference>
<dbReference type="SUPFAM" id="SSF57959">
    <property type="entry name" value="Leucine zipper domain"/>
    <property type="match status" value="1"/>
</dbReference>
<evidence type="ECO:0000256" key="4">
    <source>
        <dbReference type="SAM" id="MobiDB-lite"/>
    </source>
</evidence>
<feature type="domain" description="BZIP" evidence="5">
    <location>
        <begin position="182"/>
        <end position="245"/>
    </location>
</feature>
<dbReference type="InterPro" id="IPR052483">
    <property type="entry name" value="bZIP_transcription_regulators"/>
</dbReference>
<protein>
    <recommendedName>
        <fullName evidence="5">BZIP domain-containing protein</fullName>
    </recommendedName>
</protein>
<feature type="compositionally biased region" description="Low complexity" evidence="4">
    <location>
        <begin position="116"/>
        <end position="133"/>
    </location>
</feature>
<evidence type="ECO:0000313" key="6">
    <source>
        <dbReference type="EMBL" id="CAA2626497.1"/>
    </source>
</evidence>
<feature type="region of interest" description="Disordered" evidence="4">
    <location>
        <begin position="281"/>
        <end position="305"/>
    </location>
</feature>
<dbReference type="GO" id="GO:0003700">
    <property type="term" value="F:DNA-binding transcription factor activity"/>
    <property type="evidence" value="ECO:0007669"/>
    <property type="project" value="InterPro"/>
</dbReference>
<proteinExistence type="predicted"/>
<evidence type="ECO:0000313" key="8">
    <source>
        <dbReference type="Proteomes" id="UP000663760"/>
    </source>
</evidence>
<dbReference type="PANTHER" id="PTHR46391:SF20">
    <property type="entry name" value="BASIC LEUCINE ZIPPER 61"/>
    <property type="match status" value="1"/>
</dbReference>
<dbReference type="PANTHER" id="PTHR46391">
    <property type="entry name" value="BASIC LEUCINE ZIPPER 34"/>
    <property type="match status" value="1"/>
</dbReference>
<keyword evidence="1" id="KW-0805">Transcription regulation</keyword>
<keyword evidence="8" id="KW-1185">Reference proteome</keyword>
<keyword evidence="3" id="KW-0539">Nucleus</keyword>
<dbReference type="GO" id="GO:0045893">
    <property type="term" value="P:positive regulation of DNA-templated transcription"/>
    <property type="evidence" value="ECO:0007669"/>
    <property type="project" value="TreeGrafter"/>
</dbReference>
<evidence type="ECO:0000313" key="7">
    <source>
        <dbReference type="EMBL" id="CAA7402564.1"/>
    </source>
</evidence>
<feature type="region of interest" description="Disordered" evidence="4">
    <location>
        <begin position="109"/>
        <end position="179"/>
    </location>
</feature>
<dbReference type="GO" id="GO:0005634">
    <property type="term" value="C:nucleus"/>
    <property type="evidence" value="ECO:0007669"/>
    <property type="project" value="TreeGrafter"/>
</dbReference>
<dbReference type="Proteomes" id="UP000663760">
    <property type="component" value="Chromosome 9"/>
</dbReference>
<evidence type="ECO:0000256" key="1">
    <source>
        <dbReference type="ARBA" id="ARBA00023015"/>
    </source>
</evidence>
<feature type="compositionally biased region" description="Polar residues" evidence="4">
    <location>
        <begin position="152"/>
        <end position="162"/>
    </location>
</feature>
<evidence type="ECO:0000256" key="3">
    <source>
        <dbReference type="ARBA" id="ARBA00023242"/>
    </source>
</evidence>
<dbReference type="GO" id="GO:0003677">
    <property type="term" value="F:DNA binding"/>
    <property type="evidence" value="ECO:0007669"/>
    <property type="project" value="TreeGrafter"/>
</dbReference>
<keyword evidence="2" id="KW-0804">Transcription</keyword>
<dbReference type="AlphaFoldDB" id="A0A7I8L033"/>
<evidence type="ECO:0000259" key="5">
    <source>
        <dbReference type="PROSITE" id="PS50217"/>
    </source>
</evidence>
<dbReference type="SMART" id="SM00338">
    <property type="entry name" value="BRLZ"/>
    <property type="match status" value="1"/>
</dbReference>
<evidence type="ECO:0000256" key="2">
    <source>
        <dbReference type="ARBA" id="ARBA00023163"/>
    </source>
</evidence>
<dbReference type="OrthoDB" id="1435597at2759"/>
<dbReference type="PROSITE" id="PS00036">
    <property type="entry name" value="BZIP_BASIC"/>
    <property type="match status" value="1"/>
</dbReference>
<dbReference type="EMBL" id="LR746272">
    <property type="protein sequence ID" value="CAA7402564.1"/>
    <property type="molecule type" value="Genomic_DNA"/>
</dbReference>
<dbReference type="FunFam" id="1.20.5.170:FF:000086">
    <property type="entry name" value="Transcription factor VIP1"/>
    <property type="match status" value="1"/>
</dbReference>
<dbReference type="Gene3D" id="1.20.5.170">
    <property type="match status" value="1"/>
</dbReference>
<dbReference type="PROSITE" id="PS50217">
    <property type="entry name" value="BZIP"/>
    <property type="match status" value="1"/>
</dbReference>
<dbReference type="InterPro" id="IPR004827">
    <property type="entry name" value="bZIP"/>
</dbReference>
<reference evidence="7" key="1">
    <citation type="submission" date="2020-02" db="EMBL/GenBank/DDBJ databases">
        <authorList>
            <person name="Scholz U."/>
            <person name="Mascher M."/>
            <person name="Fiebig A."/>
        </authorList>
    </citation>
    <scope>NUCLEOTIDE SEQUENCE</scope>
</reference>
<name>A0A7I8L033_SPIIN</name>
<dbReference type="CDD" id="cd14703">
    <property type="entry name" value="bZIP_plant_RF2"/>
    <property type="match status" value="1"/>
</dbReference>
<gene>
    <name evidence="6" type="ORF">SI7747_09012196</name>
    <name evidence="7" type="ORF">SI8410_09013242</name>
</gene>